<evidence type="ECO:0000259" key="13">
    <source>
        <dbReference type="Pfam" id="PF01729"/>
    </source>
</evidence>
<dbReference type="AlphaFoldDB" id="A0A4U9RMP4"/>
<dbReference type="NCBIfam" id="TIGR00078">
    <property type="entry name" value="nadC"/>
    <property type="match status" value="1"/>
</dbReference>
<dbReference type="Gene3D" id="3.90.1170.20">
    <property type="entry name" value="Quinolinate phosphoribosyl transferase, N-terminal domain"/>
    <property type="match status" value="1"/>
</dbReference>
<dbReference type="InterPro" id="IPR004393">
    <property type="entry name" value="NadC"/>
</dbReference>
<name>A0A4U9RMP4_HATHI</name>
<dbReference type="Pfam" id="PF01729">
    <property type="entry name" value="QRPTase_C"/>
    <property type="match status" value="1"/>
</dbReference>
<dbReference type="GO" id="GO:0034213">
    <property type="term" value="P:quinolinate catabolic process"/>
    <property type="evidence" value="ECO:0007669"/>
    <property type="project" value="TreeGrafter"/>
</dbReference>
<dbReference type="KEGG" id="hhw:NCTC503_02074"/>
<accession>A0A4U9RMP4</accession>
<dbReference type="RefSeq" id="WP_138210648.1">
    <property type="nucleotide sequence ID" value="NZ_CBCRUQ010000021.1"/>
</dbReference>
<feature type="domain" description="Quinolinate phosphoribosyl transferase N-terminal" evidence="14">
    <location>
        <begin position="22"/>
        <end position="106"/>
    </location>
</feature>
<dbReference type="PANTHER" id="PTHR32179:SF3">
    <property type="entry name" value="NICOTINATE-NUCLEOTIDE PYROPHOSPHORYLASE [CARBOXYLATING]"/>
    <property type="match status" value="1"/>
</dbReference>
<dbReference type="Proteomes" id="UP000308489">
    <property type="component" value="Chromosome 1"/>
</dbReference>
<keyword evidence="16" id="KW-1185">Reference proteome</keyword>
<dbReference type="InterPro" id="IPR022412">
    <property type="entry name" value="Quinolinate_PRibosylTrfase_N"/>
</dbReference>
<comment type="similarity">
    <text evidence="3 12">Belongs to the NadC/ModD family.</text>
</comment>
<comment type="subunit">
    <text evidence="4">Hexamer formed by 3 homodimers.</text>
</comment>
<evidence type="ECO:0000259" key="14">
    <source>
        <dbReference type="Pfam" id="PF02749"/>
    </source>
</evidence>
<dbReference type="InterPro" id="IPR002638">
    <property type="entry name" value="Quinolinate_PRibosylTrfase_C"/>
</dbReference>
<evidence type="ECO:0000256" key="1">
    <source>
        <dbReference type="ARBA" id="ARBA00003237"/>
    </source>
</evidence>
<dbReference type="GO" id="GO:0009435">
    <property type="term" value="P:NAD+ biosynthetic process"/>
    <property type="evidence" value="ECO:0007669"/>
    <property type="project" value="UniProtKB-UniPathway"/>
</dbReference>
<organism evidence="15 16">
    <name type="scientific">Hathewaya histolytica</name>
    <name type="common">Clostridium histolyticum</name>
    <dbReference type="NCBI Taxonomy" id="1498"/>
    <lineage>
        <taxon>Bacteria</taxon>
        <taxon>Bacillati</taxon>
        <taxon>Bacillota</taxon>
        <taxon>Clostridia</taxon>
        <taxon>Eubacteriales</taxon>
        <taxon>Clostridiaceae</taxon>
        <taxon>Hathewaya</taxon>
    </lineage>
</organism>
<dbReference type="Pfam" id="PF02749">
    <property type="entry name" value="QRPTase_N"/>
    <property type="match status" value="1"/>
</dbReference>
<dbReference type="SUPFAM" id="SSF54675">
    <property type="entry name" value="Nicotinate/Quinolinate PRTase N-terminal domain-like"/>
    <property type="match status" value="1"/>
</dbReference>
<dbReference type="PIRSF" id="PIRSF006250">
    <property type="entry name" value="NadC_ModD"/>
    <property type="match status" value="1"/>
</dbReference>
<keyword evidence="7 12" id="KW-0328">Glycosyltransferase</keyword>
<evidence type="ECO:0000256" key="10">
    <source>
        <dbReference type="ARBA" id="ARBA00047445"/>
    </source>
</evidence>
<dbReference type="GO" id="GO:0005737">
    <property type="term" value="C:cytoplasm"/>
    <property type="evidence" value="ECO:0007669"/>
    <property type="project" value="TreeGrafter"/>
</dbReference>
<dbReference type="InterPro" id="IPR027277">
    <property type="entry name" value="NadC/ModD"/>
</dbReference>
<dbReference type="UniPathway" id="UPA00253">
    <property type="reaction ID" value="UER00331"/>
</dbReference>
<evidence type="ECO:0000256" key="9">
    <source>
        <dbReference type="ARBA" id="ARBA00033102"/>
    </source>
</evidence>
<dbReference type="FunFam" id="3.90.1170.20:FF:000001">
    <property type="entry name" value="Nicotinate-nucleotide diphosphorylase (Carboxylating)"/>
    <property type="match status" value="1"/>
</dbReference>
<dbReference type="InterPro" id="IPR036068">
    <property type="entry name" value="Nicotinate_pribotase-like_C"/>
</dbReference>
<evidence type="ECO:0000256" key="2">
    <source>
        <dbReference type="ARBA" id="ARBA00004893"/>
    </source>
</evidence>
<evidence type="ECO:0000256" key="8">
    <source>
        <dbReference type="ARBA" id="ARBA00022679"/>
    </source>
</evidence>
<gene>
    <name evidence="15" type="primary">nadC</name>
    <name evidence="15" type="ORF">NCTC503_02074</name>
</gene>
<evidence type="ECO:0000313" key="16">
    <source>
        <dbReference type="Proteomes" id="UP000308489"/>
    </source>
</evidence>
<comment type="function">
    <text evidence="1">Involved in the catabolism of quinolinic acid (QA).</text>
</comment>
<comment type="pathway">
    <text evidence="2">Cofactor biosynthesis; NAD(+) biosynthesis; nicotinate D-ribonucleotide from quinolinate: step 1/1.</text>
</comment>
<dbReference type="Gene3D" id="3.20.20.70">
    <property type="entry name" value="Aldolase class I"/>
    <property type="match status" value="1"/>
</dbReference>
<dbReference type="CDD" id="cd01572">
    <property type="entry name" value="QPRTase"/>
    <property type="match status" value="1"/>
</dbReference>
<dbReference type="GO" id="GO:0004514">
    <property type="term" value="F:nicotinate-nucleotide diphosphorylase (carboxylating) activity"/>
    <property type="evidence" value="ECO:0007669"/>
    <property type="project" value="UniProtKB-EC"/>
</dbReference>
<dbReference type="OrthoDB" id="9782546at2"/>
<reference evidence="15 16" key="1">
    <citation type="submission" date="2019-05" db="EMBL/GenBank/DDBJ databases">
        <authorList>
            <consortium name="Pathogen Informatics"/>
        </authorList>
    </citation>
    <scope>NUCLEOTIDE SEQUENCE [LARGE SCALE GENOMIC DNA]</scope>
    <source>
        <strain evidence="15 16">NCTC503</strain>
    </source>
</reference>
<evidence type="ECO:0000256" key="5">
    <source>
        <dbReference type="ARBA" id="ARBA00011944"/>
    </source>
</evidence>
<keyword evidence="8 12" id="KW-0808">Transferase</keyword>
<dbReference type="PANTHER" id="PTHR32179">
    <property type="entry name" value="NICOTINATE-NUCLEOTIDE PYROPHOSPHORYLASE [CARBOXYLATING]"/>
    <property type="match status" value="1"/>
</dbReference>
<keyword evidence="6" id="KW-0662">Pyridine nucleotide biosynthesis</keyword>
<sequence length="279" mass="31076">MNWFIIDKIIKDALSEDISFGDVTTEGIISEESFCSVDLIAKEEGIIAGIEVFKRVYSIVGEVDVEFFISEGEKVNKGQVIGIVKGRTRKVLLGERVSLNLLQRLSGIASLTRKFVDKLEGTKVKLLDTRKTTPNLRILEKYAVRVGGGYNHRFNLSDGVLIKDNHIDAAGGIKEAIERAREYAPFVRKIEVEVENLEEVKEALYAEADIIMLDNMNVDTIKEALKIIDGKAEVEVSGNVTLDTIKSIANTGVDYISSGYLTHSYKAFDLSMKNLRILK</sequence>
<proteinExistence type="inferred from homology"/>
<protein>
    <recommendedName>
        <fullName evidence="11">Probable nicotinate-nucleotide pyrophosphorylase [carboxylating]</fullName>
        <ecNumber evidence="5">2.4.2.19</ecNumber>
    </recommendedName>
    <alternativeName>
        <fullName evidence="9">Quinolinate phosphoribosyltransferase [decarboxylating]</fullName>
    </alternativeName>
</protein>
<evidence type="ECO:0000256" key="4">
    <source>
        <dbReference type="ARBA" id="ARBA00011218"/>
    </source>
</evidence>
<evidence type="ECO:0000256" key="3">
    <source>
        <dbReference type="ARBA" id="ARBA00009400"/>
    </source>
</evidence>
<evidence type="ECO:0000256" key="11">
    <source>
        <dbReference type="ARBA" id="ARBA00069173"/>
    </source>
</evidence>
<dbReference type="EMBL" id="LR590481">
    <property type="protein sequence ID" value="VTQ93239.1"/>
    <property type="molecule type" value="Genomic_DNA"/>
</dbReference>
<dbReference type="SUPFAM" id="SSF51690">
    <property type="entry name" value="Nicotinate/Quinolinate PRTase C-terminal domain-like"/>
    <property type="match status" value="1"/>
</dbReference>
<dbReference type="InterPro" id="IPR013785">
    <property type="entry name" value="Aldolase_TIM"/>
</dbReference>
<dbReference type="EC" id="2.4.2.19" evidence="5"/>
<dbReference type="FunFam" id="3.20.20.70:FF:000030">
    <property type="entry name" value="Nicotinate-nucleotide pyrophosphorylase, carboxylating"/>
    <property type="match status" value="1"/>
</dbReference>
<evidence type="ECO:0000313" key="15">
    <source>
        <dbReference type="EMBL" id="VTQ93239.1"/>
    </source>
</evidence>
<evidence type="ECO:0000256" key="7">
    <source>
        <dbReference type="ARBA" id="ARBA00022676"/>
    </source>
</evidence>
<feature type="domain" description="Quinolinate phosphoribosyl transferase C-terminal" evidence="13">
    <location>
        <begin position="108"/>
        <end position="273"/>
    </location>
</feature>
<evidence type="ECO:0000256" key="12">
    <source>
        <dbReference type="PIRNR" id="PIRNR006250"/>
    </source>
</evidence>
<evidence type="ECO:0000256" key="6">
    <source>
        <dbReference type="ARBA" id="ARBA00022642"/>
    </source>
</evidence>
<dbReference type="InterPro" id="IPR037128">
    <property type="entry name" value="Quinolinate_PRibosylTase_N_sf"/>
</dbReference>
<comment type="catalytic activity">
    <reaction evidence="10">
        <text>nicotinate beta-D-ribonucleotide + CO2 + diphosphate = quinolinate + 5-phospho-alpha-D-ribose 1-diphosphate + 2 H(+)</text>
        <dbReference type="Rhea" id="RHEA:12733"/>
        <dbReference type="ChEBI" id="CHEBI:15378"/>
        <dbReference type="ChEBI" id="CHEBI:16526"/>
        <dbReference type="ChEBI" id="CHEBI:29959"/>
        <dbReference type="ChEBI" id="CHEBI:33019"/>
        <dbReference type="ChEBI" id="CHEBI:57502"/>
        <dbReference type="ChEBI" id="CHEBI:58017"/>
        <dbReference type="EC" id="2.4.2.19"/>
    </reaction>
</comment>